<name>A0A4P6JQ69_KTERU</name>
<dbReference type="KEGG" id="kbs:EPA93_16790"/>
<dbReference type="EMBL" id="CP035758">
    <property type="protein sequence ID" value="QBD77557.1"/>
    <property type="molecule type" value="Genomic_DNA"/>
</dbReference>
<dbReference type="OrthoDB" id="9806127at2"/>
<organism evidence="8 9">
    <name type="scientific">Ktedonosporobacter rubrisoli</name>
    <dbReference type="NCBI Taxonomy" id="2509675"/>
    <lineage>
        <taxon>Bacteria</taxon>
        <taxon>Bacillati</taxon>
        <taxon>Chloroflexota</taxon>
        <taxon>Ktedonobacteria</taxon>
        <taxon>Ktedonobacterales</taxon>
        <taxon>Ktedonosporobacteraceae</taxon>
        <taxon>Ktedonosporobacter</taxon>
    </lineage>
</organism>
<dbReference type="Proteomes" id="UP000290365">
    <property type="component" value="Chromosome"/>
</dbReference>
<evidence type="ECO:0000256" key="6">
    <source>
        <dbReference type="ARBA" id="ARBA00023136"/>
    </source>
</evidence>
<evidence type="ECO:0000256" key="3">
    <source>
        <dbReference type="ARBA" id="ARBA00022741"/>
    </source>
</evidence>
<dbReference type="SUPFAM" id="SSF52540">
    <property type="entry name" value="P-loop containing nucleoside triphosphate hydrolases"/>
    <property type="match status" value="1"/>
</dbReference>
<dbReference type="GO" id="GO:0016887">
    <property type="term" value="F:ATP hydrolysis activity"/>
    <property type="evidence" value="ECO:0007669"/>
    <property type="project" value="InterPro"/>
</dbReference>
<dbReference type="InterPro" id="IPR039421">
    <property type="entry name" value="Type_1_exporter"/>
</dbReference>
<evidence type="ECO:0000256" key="2">
    <source>
        <dbReference type="ARBA" id="ARBA00022692"/>
    </source>
</evidence>
<dbReference type="InterPro" id="IPR036640">
    <property type="entry name" value="ABC1_TM_sf"/>
</dbReference>
<gene>
    <name evidence="8" type="ORF">EPA93_16790</name>
</gene>
<dbReference type="InterPro" id="IPR003593">
    <property type="entry name" value="AAA+_ATPase"/>
</dbReference>
<evidence type="ECO:0000313" key="8">
    <source>
        <dbReference type="EMBL" id="QBD77557.1"/>
    </source>
</evidence>
<sequence>MYQQDRQIVVPRSLVGFGWGGLSTLANAAISIYIALQAISRAITIGSLNMYAQAVMQVGSSFQGMLADISGIYENNLYVDTLYEFLEYQPRILSPADPRSIERDPVVPGLSIEFRDVSFTYPDKDPETETALHHVSFTIKAGEAIALVGRNGAGKTTLVKLLTRLYDPDEGQILIGGRDMRDYSIEELRHVVGVIFQDYVTYFLTARENIGVGKVEEIDNLDLVERAAGKSGANAVITNLPSGYETLKQEARVAELEAKLAGLEP</sequence>
<dbReference type="GO" id="GO:0015421">
    <property type="term" value="F:ABC-type oligopeptide transporter activity"/>
    <property type="evidence" value="ECO:0007669"/>
    <property type="project" value="TreeGrafter"/>
</dbReference>
<keyword evidence="6" id="KW-0472">Membrane</keyword>
<dbReference type="GO" id="GO:0005524">
    <property type="term" value="F:ATP binding"/>
    <property type="evidence" value="ECO:0007669"/>
    <property type="project" value="UniProtKB-KW"/>
</dbReference>
<comment type="subcellular location">
    <subcellularLocation>
        <location evidence="1">Cell membrane</location>
        <topology evidence="1">Multi-pass membrane protein</topology>
    </subcellularLocation>
</comment>
<accession>A0A4P6JQ69</accession>
<evidence type="ECO:0000259" key="7">
    <source>
        <dbReference type="SMART" id="SM00382"/>
    </source>
</evidence>
<dbReference type="InterPro" id="IPR027417">
    <property type="entry name" value="P-loop_NTPase"/>
</dbReference>
<proteinExistence type="predicted"/>
<dbReference type="PANTHER" id="PTHR43394">
    <property type="entry name" value="ATP-DEPENDENT PERMEASE MDL1, MITOCHONDRIAL"/>
    <property type="match status" value="1"/>
</dbReference>
<evidence type="ECO:0000256" key="4">
    <source>
        <dbReference type="ARBA" id="ARBA00022840"/>
    </source>
</evidence>
<dbReference type="InterPro" id="IPR003439">
    <property type="entry name" value="ABC_transporter-like_ATP-bd"/>
</dbReference>
<keyword evidence="3" id="KW-0547">Nucleotide-binding</keyword>
<reference evidence="8 9" key="1">
    <citation type="submission" date="2019-01" db="EMBL/GenBank/DDBJ databases">
        <title>Ktedonosporobacter rubrisoli SCAWS-G2.</title>
        <authorList>
            <person name="Huang Y."/>
            <person name="Yan B."/>
        </authorList>
    </citation>
    <scope>NUCLEOTIDE SEQUENCE [LARGE SCALE GENOMIC DNA]</scope>
    <source>
        <strain evidence="8 9">SCAWS-G2</strain>
    </source>
</reference>
<protein>
    <submittedName>
        <fullName evidence="8">ABC transporter ATP-binding protein</fullName>
    </submittedName>
</protein>
<dbReference type="RefSeq" id="WP_129888612.1">
    <property type="nucleotide sequence ID" value="NZ_CP035758.1"/>
</dbReference>
<dbReference type="GO" id="GO:0005886">
    <property type="term" value="C:plasma membrane"/>
    <property type="evidence" value="ECO:0007669"/>
    <property type="project" value="UniProtKB-SubCell"/>
</dbReference>
<evidence type="ECO:0000256" key="1">
    <source>
        <dbReference type="ARBA" id="ARBA00004651"/>
    </source>
</evidence>
<dbReference type="SUPFAM" id="SSF90123">
    <property type="entry name" value="ABC transporter transmembrane region"/>
    <property type="match status" value="1"/>
</dbReference>
<keyword evidence="5" id="KW-1133">Transmembrane helix</keyword>
<dbReference type="Pfam" id="PF00005">
    <property type="entry name" value="ABC_tran"/>
    <property type="match status" value="1"/>
</dbReference>
<dbReference type="Gene3D" id="1.20.1560.10">
    <property type="entry name" value="ABC transporter type 1, transmembrane domain"/>
    <property type="match status" value="1"/>
</dbReference>
<dbReference type="AlphaFoldDB" id="A0A4P6JQ69"/>
<evidence type="ECO:0000313" key="9">
    <source>
        <dbReference type="Proteomes" id="UP000290365"/>
    </source>
</evidence>
<dbReference type="SMART" id="SM00382">
    <property type="entry name" value="AAA"/>
    <property type="match status" value="1"/>
</dbReference>
<keyword evidence="4 8" id="KW-0067">ATP-binding</keyword>
<evidence type="ECO:0000256" key="5">
    <source>
        <dbReference type="ARBA" id="ARBA00022989"/>
    </source>
</evidence>
<keyword evidence="9" id="KW-1185">Reference proteome</keyword>
<dbReference type="Gene3D" id="3.40.50.300">
    <property type="entry name" value="P-loop containing nucleotide triphosphate hydrolases"/>
    <property type="match status" value="1"/>
</dbReference>
<keyword evidence="2" id="KW-0812">Transmembrane</keyword>
<feature type="domain" description="AAA+ ATPase" evidence="7">
    <location>
        <begin position="141"/>
        <end position="265"/>
    </location>
</feature>
<dbReference type="PANTHER" id="PTHR43394:SF1">
    <property type="entry name" value="ATP-BINDING CASSETTE SUB-FAMILY B MEMBER 10, MITOCHONDRIAL"/>
    <property type="match status" value="1"/>
</dbReference>